<dbReference type="RefSeq" id="WP_322447348.1">
    <property type="nucleotide sequence ID" value="NZ_JAXOFX010000010.1"/>
</dbReference>
<evidence type="ECO:0000313" key="3">
    <source>
        <dbReference type="Proteomes" id="UP001290455"/>
    </source>
</evidence>
<keyword evidence="3" id="KW-1185">Reference proteome</keyword>
<feature type="transmembrane region" description="Helical" evidence="1">
    <location>
        <begin position="358"/>
        <end position="385"/>
    </location>
</feature>
<protein>
    <recommendedName>
        <fullName evidence="4">DUF4436 domain-containing protein</fullName>
    </recommendedName>
</protein>
<evidence type="ECO:0000256" key="1">
    <source>
        <dbReference type="SAM" id="Phobius"/>
    </source>
</evidence>
<comment type="caution">
    <text evidence="2">The sequence shown here is derived from an EMBL/GenBank/DDBJ whole genome shotgun (WGS) entry which is preliminary data.</text>
</comment>
<proteinExistence type="predicted"/>
<evidence type="ECO:0008006" key="4">
    <source>
        <dbReference type="Google" id="ProtNLM"/>
    </source>
</evidence>
<sequence>MKHLSVLRLYFPIILFLFLIDPTGVLANSAPVHQPEPNGTLTPLSNHSIMVKEEKLQFILREDKSEANVTVKYAFYNPTEHKEEIVLAFPYTPSKYKEIPKLLVNGKLYQEKDISIYEKREEYESFLDWFDSTSFLYVDPITGQMLEDWDAYDVIEEAQIVTFQVNFPPKEEVTIQLEYTQEAGIDKESYINPVYLYQYLLQPASAWKEFHHLEVLMVVPKGQYFGANLPISLYQGSLESFELLPGEILNNEQAWDVYIGVFDTLPSANLAFSTISTKGTAFGIMNKGIYDLLGMILLWGTSTMLVFLMARLFNRSTKWWVKWVIGPVLSFGLVNILVFIIYGMFIEIVPSATNGDWVGGYSFIFVAFLLIIYNGLIYFPILFFVSKRRKKL</sequence>
<organism evidence="2 3">
    <name type="scientific">Robertmurraya mangrovi</name>
    <dbReference type="NCBI Taxonomy" id="3098077"/>
    <lineage>
        <taxon>Bacteria</taxon>
        <taxon>Bacillati</taxon>
        <taxon>Bacillota</taxon>
        <taxon>Bacilli</taxon>
        <taxon>Bacillales</taxon>
        <taxon>Bacillaceae</taxon>
        <taxon>Robertmurraya</taxon>
    </lineage>
</organism>
<feature type="transmembrane region" description="Helical" evidence="1">
    <location>
        <begin position="320"/>
        <end position="346"/>
    </location>
</feature>
<dbReference type="Proteomes" id="UP001290455">
    <property type="component" value="Unassembled WGS sequence"/>
</dbReference>
<evidence type="ECO:0000313" key="2">
    <source>
        <dbReference type="EMBL" id="MDZ5473048.1"/>
    </source>
</evidence>
<dbReference type="Gene3D" id="2.60.40.3680">
    <property type="match status" value="1"/>
</dbReference>
<gene>
    <name evidence="2" type="ORF">SM124_15120</name>
</gene>
<accession>A0ABU5J0W2</accession>
<dbReference type="EMBL" id="JAXOFX010000010">
    <property type="protein sequence ID" value="MDZ5473048.1"/>
    <property type="molecule type" value="Genomic_DNA"/>
</dbReference>
<keyword evidence="1" id="KW-0812">Transmembrane</keyword>
<keyword evidence="1" id="KW-1133">Transmembrane helix</keyword>
<reference evidence="2 3" key="1">
    <citation type="submission" date="2023-11" db="EMBL/GenBank/DDBJ databases">
        <title>Bacillus jintuensis, isolated from a mudflat on the Beibu Gulf coast.</title>
        <authorList>
            <person name="Li M."/>
        </authorList>
    </citation>
    <scope>NUCLEOTIDE SEQUENCE [LARGE SCALE GENOMIC DNA]</scope>
    <source>
        <strain evidence="2 3">31A1R</strain>
    </source>
</reference>
<keyword evidence="1" id="KW-0472">Membrane</keyword>
<feature type="transmembrane region" description="Helical" evidence="1">
    <location>
        <begin position="292"/>
        <end position="313"/>
    </location>
</feature>
<name>A0ABU5J0W2_9BACI</name>